<dbReference type="AlphaFoldDB" id="A0A370GYH4"/>
<evidence type="ECO:0000313" key="4">
    <source>
        <dbReference type="Proteomes" id="UP000254720"/>
    </source>
</evidence>
<organism evidence="3 4">
    <name type="scientific">Aquicella lusitana</name>
    <dbReference type="NCBI Taxonomy" id="254246"/>
    <lineage>
        <taxon>Bacteria</taxon>
        <taxon>Pseudomonadati</taxon>
        <taxon>Pseudomonadota</taxon>
        <taxon>Gammaproteobacteria</taxon>
        <taxon>Legionellales</taxon>
        <taxon>Coxiellaceae</taxon>
        <taxon>Aquicella</taxon>
    </lineage>
</organism>
<dbReference type="Proteomes" id="UP000254720">
    <property type="component" value="Unassembled WGS sequence"/>
</dbReference>
<sequence>MNKVIVVLSRIKKQTFSIVMLALLLPLLSAQFISSAFAPYANHPVRTDHSAGVAIQARATCPQQKNAQTQSPKPCQAFKLQFYILPDFLQFFQSLSGRIQLLYLLGLLAMSPIRRIFRPPKFQFAF</sequence>
<protein>
    <submittedName>
        <fullName evidence="3">Uncharacterized protein</fullName>
    </submittedName>
</protein>
<name>A0A370GYH4_9COXI</name>
<evidence type="ECO:0000256" key="2">
    <source>
        <dbReference type="SAM" id="SignalP"/>
    </source>
</evidence>
<keyword evidence="1" id="KW-1133">Transmembrane helix</keyword>
<gene>
    <name evidence="3" type="ORF">C8D86_102124</name>
</gene>
<keyword evidence="4" id="KW-1185">Reference proteome</keyword>
<proteinExistence type="predicted"/>
<reference evidence="3 4" key="1">
    <citation type="submission" date="2018-07" db="EMBL/GenBank/DDBJ databases">
        <title>Genomic Encyclopedia of Type Strains, Phase IV (KMG-IV): sequencing the most valuable type-strain genomes for metagenomic binning, comparative biology and taxonomic classification.</title>
        <authorList>
            <person name="Goeker M."/>
        </authorList>
    </citation>
    <scope>NUCLEOTIDE SEQUENCE [LARGE SCALE GENOMIC DNA]</scope>
    <source>
        <strain evidence="3 4">DSM 16500</strain>
    </source>
</reference>
<keyword evidence="1" id="KW-0812">Transmembrane</keyword>
<keyword evidence="1" id="KW-0472">Membrane</keyword>
<comment type="caution">
    <text evidence="3">The sequence shown here is derived from an EMBL/GenBank/DDBJ whole genome shotgun (WGS) entry which is preliminary data.</text>
</comment>
<feature type="signal peptide" evidence="2">
    <location>
        <begin position="1"/>
        <end position="38"/>
    </location>
</feature>
<feature type="transmembrane region" description="Helical" evidence="1">
    <location>
        <begin position="95"/>
        <end position="113"/>
    </location>
</feature>
<evidence type="ECO:0000256" key="1">
    <source>
        <dbReference type="SAM" id="Phobius"/>
    </source>
</evidence>
<feature type="chain" id="PRO_5016876258" evidence="2">
    <location>
        <begin position="39"/>
        <end position="126"/>
    </location>
</feature>
<dbReference type="EMBL" id="QQAX01000002">
    <property type="protein sequence ID" value="RDI48695.1"/>
    <property type="molecule type" value="Genomic_DNA"/>
</dbReference>
<evidence type="ECO:0000313" key="3">
    <source>
        <dbReference type="EMBL" id="RDI48695.1"/>
    </source>
</evidence>
<accession>A0A370GYH4</accession>
<keyword evidence="2" id="KW-0732">Signal</keyword>
<dbReference type="RefSeq" id="WP_114833499.1">
    <property type="nucleotide sequence ID" value="NZ_LR699114.1"/>
</dbReference>